<reference evidence="2 3" key="1">
    <citation type="submission" date="2015-02" db="EMBL/GenBank/DDBJ databases">
        <title>Improved understanding of the partial-nitritation anammox process through 23 genomes representing the majority of the microbial community.</title>
        <authorList>
            <person name="Speth D.R."/>
            <person name="In T Zandt M."/>
            <person name="Guerrero Cruz S."/>
            <person name="Jetten M.S."/>
            <person name="Dutilh B.E."/>
        </authorList>
    </citation>
    <scope>NUCLEOTIDE SEQUENCE [LARGE SCALE GENOMIC DNA]</scope>
    <source>
        <strain evidence="2">OLB20</strain>
    </source>
</reference>
<sequence length="261" mass="30403">MIYAAVITNGFWFLISLLENLPDHFYVGASVILYAVFLFELYSTKYYAQRLLDQFALPQVDEKDRTVHLIHHVILPSVTYWSFIVFTFFNHQRSLQLPLLAIIFVTFAVLFTNIRAYYEDKFKLEQYTHSIYDMLMLIVLFIATDANINLFGFLGSRVWISSFFIIAAFLVMAALTLVRYHVLLRDAVAMLVTWGALAISTLLILQAFYFQPFAVSFLFTLLLYYFIALLHHRLDMSLSWKVISEYVVVFLIFIVLLFGVA</sequence>
<gene>
    <name evidence="2" type="ORF">TR69_WS6001001229</name>
</gene>
<keyword evidence="1" id="KW-0812">Transmembrane</keyword>
<comment type="caution">
    <text evidence="2">The sequence shown here is derived from an EMBL/GenBank/DDBJ whole genome shotgun (WGS) entry which is preliminary data.</text>
</comment>
<organism evidence="2 3">
    <name type="scientific">candidate division WS6 bacterium OLB20</name>
    <dbReference type="NCBI Taxonomy" id="1617426"/>
    <lineage>
        <taxon>Bacteria</taxon>
        <taxon>Candidatus Dojkabacteria</taxon>
    </lineage>
</organism>
<keyword evidence="1" id="KW-0472">Membrane</keyword>
<feature type="transmembrane region" description="Helical" evidence="1">
    <location>
        <begin position="213"/>
        <end position="230"/>
    </location>
</feature>
<evidence type="ECO:0000313" key="3">
    <source>
        <dbReference type="Proteomes" id="UP000070457"/>
    </source>
</evidence>
<dbReference type="EMBL" id="JYNZ01000004">
    <property type="protein sequence ID" value="KXK26234.1"/>
    <property type="molecule type" value="Genomic_DNA"/>
</dbReference>
<feature type="transmembrane region" description="Helical" evidence="1">
    <location>
        <begin position="69"/>
        <end position="89"/>
    </location>
</feature>
<keyword evidence="1" id="KW-1133">Transmembrane helix</keyword>
<dbReference type="Proteomes" id="UP000070457">
    <property type="component" value="Unassembled WGS sequence"/>
</dbReference>
<name>A0A136LX54_9BACT</name>
<accession>A0A136LX54</accession>
<feature type="transmembrane region" description="Helical" evidence="1">
    <location>
        <begin position="25"/>
        <end position="48"/>
    </location>
</feature>
<feature type="transmembrane region" description="Helical" evidence="1">
    <location>
        <begin position="187"/>
        <end position="207"/>
    </location>
</feature>
<evidence type="ECO:0000313" key="2">
    <source>
        <dbReference type="EMBL" id="KXK26234.1"/>
    </source>
</evidence>
<feature type="transmembrane region" description="Helical" evidence="1">
    <location>
        <begin position="158"/>
        <end position="180"/>
    </location>
</feature>
<dbReference type="STRING" id="1617426.TR69_WS6001001229"/>
<feature type="transmembrane region" description="Helical" evidence="1">
    <location>
        <begin position="95"/>
        <end position="118"/>
    </location>
</feature>
<evidence type="ECO:0000256" key="1">
    <source>
        <dbReference type="SAM" id="Phobius"/>
    </source>
</evidence>
<feature type="transmembrane region" description="Helical" evidence="1">
    <location>
        <begin position="242"/>
        <end position="260"/>
    </location>
</feature>
<proteinExistence type="predicted"/>
<protein>
    <submittedName>
        <fullName evidence="2">Uncharacterized protein</fullName>
    </submittedName>
</protein>
<feature type="transmembrane region" description="Helical" evidence="1">
    <location>
        <begin position="130"/>
        <end position="152"/>
    </location>
</feature>
<dbReference type="AlphaFoldDB" id="A0A136LX54"/>